<feature type="non-terminal residue" evidence="3">
    <location>
        <position position="1"/>
    </location>
</feature>
<evidence type="ECO:0000313" key="4">
    <source>
        <dbReference type="Proteomes" id="UP000188318"/>
    </source>
</evidence>
<dbReference type="PANTHER" id="PTHR43439:SF2">
    <property type="entry name" value="ENZYME, PUTATIVE (JCVI)-RELATED"/>
    <property type="match status" value="1"/>
</dbReference>
<dbReference type="Proteomes" id="UP000188318">
    <property type="component" value="Unassembled WGS sequence"/>
</dbReference>
<dbReference type="InterPro" id="IPR051414">
    <property type="entry name" value="Adenylate-forming_Reductase"/>
</dbReference>
<keyword evidence="2" id="KW-0597">Phosphoprotein</keyword>
<evidence type="ECO:0000313" key="3">
    <source>
        <dbReference type="EMBL" id="OOF90241.1"/>
    </source>
</evidence>
<accession>A0A1R3R6Z1</accession>
<keyword evidence="4" id="KW-1185">Reference proteome</keyword>
<evidence type="ECO:0000256" key="2">
    <source>
        <dbReference type="ARBA" id="ARBA00022553"/>
    </source>
</evidence>
<evidence type="ECO:0008006" key="5">
    <source>
        <dbReference type="Google" id="ProtNLM"/>
    </source>
</evidence>
<dbReference type="EMBL" id="KV907558">
    <property type="protein sequence ID" value="OOF90241.1"/>
    <property type="molecule type" value="Genomic_DNA"/>
</dbReference>
<protein>
    <recommendedName>
        <fullName evidence="5">AMP-dependent synthetase/ligase domain-containing protein</fullName>
    </recommendedName>
</protein>
<dbReference type="STRING" id="602072.A0A1R3R6Z1"/>
<keyword evidence="1" id="KW-0596">Phosphopantetheine</keyword>
<name>A0A1R3R6Z1_ASPC5</name>
<reference evidence="4" key="1">
    <citation type="journal article" date="2017" name="Genome Biol.">
        <title>Comparative genomics reveals high biological diversity and specific adaptations in the industrially and medically important fungal genus Aspergillus.</title>
        <authorList>
            <person name="de Vries R.P."/>
            <person name="Riley R."/>
            <person name="Wiebenga A."/>
            <person name="Aguilar-Osorio G."/>
            <person name="Amillis S."/>
            <person name="Uchima C.A."/>
            <person name="Anderluh G."/>
            <person name="Asadollahi M."/>
            <person name="Askin M."/>
            <person name="Barry K."/>
            <person name="Battaglia E."/>
            <person name="Bayram O."/>
            <person name="Benocci T."/>
            <person name="Braus-Stromeyer S.A."/>
            <person name="Caldana C."/>
            <person name="Canovas D."/>
            <person name="Cerqueira G.C."/>
            <person name="Chen F."/>
            <person name="Chen W."/>
            <person name="Choi C."/>
            <person name="Clum A."/>
            <person name="Dos Santos R.A."/>
            <person name="Damasio A.R."/>
            <person name="Diallinas G."/>
            <person name="Emri T."/>
            <person name="Fekete E."/>
            <person name="Flipphi M."/>
            <person name="Freyberg S."/>
            <person name="Gallo A."/>
            <person name="Gournas C."/>
            <person name="Habgood R."/>
            <person name="Hainaut M."/>
            <person name="Harispe M.L."/>
            <person name="Henrissat B."/>
            <person name="Hilden K.S."/>
            <person name="Hope R."/>
            <person name="Hossain A."/>
            <person name="Karabika E."/>
            <person name="Karaffa L."/>
            <person name="Karanyi Z."/>
            <person name="Krasevec N."/>
            <person name="Kuo A."/>
            <person name="Kusch H."/>
            <person name="LaButti K."/>
            <person name="Lagendijk E.L."/>
            <person name="Lapidus A."/>
            <person name="Levasseur A."/>
            <person name="Lindquist E."/>
            <person name="Lipzen A."/>
            <person name="Logrieco A.F."/>
            <person name="MacCabe A."/>
            <person name="Maekelae M.R."/>
            <person name="Malavazi I."/>
            <person name="Melin P."/>
            <person name="Meyer V."/>
            <person name="Mielnichuk N."/>
            <person name="Miskei M."/>
            <person name="Molnar A.P."/>
            <person name="Mule G."/>
            <person name="Ngan C.Y."/>
            <person name="Orejas M."/>
            <person name="Orosz E."/>
            <person name="Ouedraogo J.P."/>
            <person name="Overkamp K.M."/>
            <person name="Park H.-S."/>
            <person name="Perrone G."/>
            <person name="Piumi F."/>
            <person name="Punt P.J."/>
            <person name="Ram A.F."/>
            <person name="Ramon A."/>
            <person name="Rauscher S."/>
            <person name="Record E."/>
            <person name="Riano-Pachon D.M."/>
            <person name="Robert V."/>
            <person name="Roehrig J."/>
            <person name="Ruller R."/>
            <person name="Salamov A."/>
            <person name="Salih N.S."/>
            <person name="Samson R.A."/>
            <person name="Sandor E."/>
            <person name="Sanguinetti M."/>
            <person name="Schuetze T."/>
            <person name="Sepcic K."/>
            <person name="Shelest E."/>
            <person name="Sherlock G."/>
            <person name="Sophianopoulou V."/>
            <person name="Squina F.M."/>
            <person name="Sun H."/>
            <person name="Susca A."/>
            <person name="Todd R.B."/>
            <person name="Tsang A."/>
            <person name="Unkles S.E."/>
            <person name="van de Wiele N."/>
            <person name="van Rossen-Uffink D."/>
            <person name="Oliveira J.V."/>
            <person name="Vesth T.C."/>
            <person name="Visser J."/>
            <person name="Yu J.-H."/>
            <person name="Zhou M."/>
            <person name="Andersen M.R."/>
            <person name="Archer D.B."/>
            <person name="Baker S.E."/>
            <person name="Benoit I."/>
            <person name="Brakhage A.A."/>
            <person name="Braus G.H."/>
            <person name="Fischer R."/>
            <person name="Frisvad J.C."/>
            <person name="Goldman G.H."/>
            <person name="Houbraken J."/>
            <person name="Oakley B."/>
            <person name="Pocsi I."/>
            <person name="Scazzocchio C."/>
            <person name="Seiboth B."/>
            <person name="vanKuyk P.A."/>
            <person name="Wortman J."/>
            <person name="Dyer P.S."/>
            <person name="Grigoriev I.V."/>
        </authorList>
    </citation>
    <scope>NUCLEOTIDE SEQUENCE [LARGE SCALE GENOMIC DNA]</scope>
    <source>
        <strain evidence="4">ITEM 5010</strain>
    </source>
</reference>
<dbReference type="AlphaFoldDB" id="A0A1R3R6Z1"/>
<dbReference type="OrthoDB" id="429813at2759"/>
<sequence>WHYRNPQHKDLSYIGPSNLLYEMVLHQSERFRSRRSLCHTFPHVETGRTRDLFTPHPTKPGLWRFHSRVDDMIVLSTSHKLWPIPFEKAVLGHPSVAGVVLVGNGRPEPVLIFKPRSGLEGQAFLDEIWPLVLQANKDGASYGKVRRSHIIFTEPHLGVRRTPKGTISRKPTETLYAEQIEAILRGGSPNSARVPETFDPEVCQSMC</sequence>
<dbReference type="PANTHER" id="PTHR43439">
    <property type="entry name" value="PHENYLACETATE-COENZYME A LIGASE"/>
    <property type="match status" value="1"/>
</dbReference>
<dbReference type="SUPFAM" id="SSF56801">
    <property type="entry name" value="Acetyl-CoA synthetase-like"/>
    <property type="match status" value="1"/>
</dbReference>
<gene>
    <name evidence="3" type="ORF">ASPCADRAFT_59830</name>
</gene>
<dbReference type="VEuPathDB" id="FungiDB:ASPCADRAFT_59830"/>
<evidence type="ECO:0000256" key="1">
    <source>
        <dbReference type="ARBA" id="ARBA00022450"/>
    </source>
</evidence>
<dbReference type="Pfam" id="PF23562">
    <property type="entry name" value="AMP-binding_C_3"/>
    <property type="match status" value="1"/>
</dbReference>
<organism evidence="3 4">
    <name type="scientific">Aspergillus carbonarius (strain ITEM 5010)</name>
    <dbReference type="NCBI Taxonomy" id="602072"/>
    <lineage>
        <taxon>Eukaryota</taxon>
        <taxon>Fungi</taxon>
        <taxon>Dikarya</taxon>
        <taxon>Ascomycota</taxon>
        <taxon>Pezizomycotina</taxon>
        <taxon>Eurotiomycetes</taxon>
        <taxon>Eurotiomycetidae</taxon>
        <taxon>Eurotiales</taxon>
        <taxon>Aspergillaceae</taxon>
        <taxon>Aspergillus</taxon>
        <taxon>Aspergillus subgen. Circumdati</taxon>
    </lineage>
</organism>
<dbReference type="OMA" id="STSHKLW"/>
<proteinExistence type="predicted"/>